<reference evidence="3 4" key="1">
    <citation type="submission" date="2024-04" db="EMBL/GenBank/DDBJ databases">
        <authorList>
            <consortium name="Genoscope - CEA"/>
            <person name="William W."/>
        </authorList>
    </citation>
    <scope>NUCLEOTIDE SEQUENCE [LARGE SCALE GENOMIC DNA]</scope>
</reference>
<feature type="non-terminal residue" evidence="3">
    <location>
        <position position="1"/>
    </location>
</feature>
<dbReference type="EMBL" id="CAXITT010000059">
    <property type="protein sequence ID" value="CAL1529955.1"/>
    <property type="molecule type" value="Genomic_DNA"/>
</dbReference>
<dbReference type="GO" id="GO:0045053">
    <property type="term" value="P:protein retention in Golgi apparatus"/>
    <property type="evidence" value="ECO:0007669"/>
    <property type="project" value="TreeGrafter"/>
</dbReference>
<gene>
    <name evidence="3" type="ORF">GSLYS_00004088001</name>
</gene>
<dbReference type="InterPro" id="IPR026847">
    <property type="entry name" value="VPS13"/>
</dbReference>
<dbReference type="Proteomes" id="UP001497497">
    <property type="component" value="Unassembled WGS sequence"/>
</dbReference>
<dbReference type="PANTHER" id="PTHR16166:SF93">
    <property type="entry name" value="INTERMEMBRANE LIPID TRANSFER PROTEIN VPS13"/>
    <property type="match status" value="1"/>
</dbReference>
<dbReference type="InterPro" id="IPR056747">
    <property type="entry name" value="VPS13-like_M"/>
</dbReference>
<accession>A0AAV2H8X0</accession>
<comment type="caution">
    <text evidence="3">The sequence shown here is derived from an EMBL/GenBank/DDBJ whole genome shotgun (WGS) entry which is preliminary data.</text>
</comment>
<protein>
    <recommendedName>
        <fullName evidence="2">VPS13-like middle region domain-containing protein</fullName>
    </recommendedName>
</protein>
<dbReference type="GO" id="GO:0006623">
    <property type="term" value="P:protein targeting to vacuole"/>
    <property type="evidence" value="ECO:0007669"/>
    <property type="project" value="TreeGrafter"/>
</dbReference>
<evidence type="ECO:0000313" key="4">
    <source>
        <dbReference type="Proteomes" id="UP001497497"/>
    </source>
</evidence>
<comment type="similarity">
    <text evidence="1">Belongs to the VPS13 family.</text>
</comment>
<feature type="domain" description="VPS13-like middle region" evidence="2">
    <location>
        <begin position="37"/>
        <end position="335"/>
    </location>
</feature>
<dbReference type="AlphaFoldDB" id="A0AAV2H8X0"/>
<evidence type="ECO:0000256" key="1">
    <source>
        <dbReference type="ARBA" id="ARBA00006545"/>
    </source>
</evidence>
<name>A0AAV2H8X0_LYMST</name>
<keyword evidence="4" id="KW-1185">Reference proteome</keyword>
<dbReference type="PANTHER" id="PTHR16166">
    <property type="entry name" value="VACUOLAR PROTEIN SORTING-ASSOCIATED PROTEIN VPS13"/>
    <property type="match status" value="1"/>
</dbReference>
<sequence length="388" mass="43532">GEGRAHVSDVQLLRFRAIIESIQLSLVNETSVVMHTKVEGIEVGARMHTGKLGVSALMRKIQLLDPDPKTKYPKIFSVSGTEMLKFEMIQYNNGTKGSNFDNINCYDMDIFLQLGRARIVFVNKFILSLLNFLDNFSIAKTKLDEASKAVKEASKDVAKNLQESAPRIKLDVALKAPILVVPKSSRSLEVMMINLGDINVGNRFERIDLEQRLSAGHAHIVEHMTVMLTNLTLSRGVLINEEGLINWEITILDPMTFKVNIQRNLSTGWFHGVPDVEVTGYLDQINVKLNKEDLILAFNILSGNLKERNKDDPIVSKESARTESMTKKTDSSKSVTVLSTVPSERGQLALVAEEIYSTLKMNFKLMYINVQLFRGRVNLVSVLKVILK</sequence>
<evidence type="ECO:0000259" key="2">
    <source>
        <dbReference type="Pfam" id="PF25033"/>
    </source>
</evidence>
<proteinExistence type="inferred from homology"/>
<organism evidence="3 4">
    <name type="scientific">Lymnaea stagnalis</name>
    <name type="common">Great pond snail</name>
    <name type="synonym">Helix stagnalis</name>
    <dbReference type="NCBI Taxonomy" id="6523"/>
    <lineage>
        <taxon>Eukaryota</taxon>
        <taxon>Metazoa</taxon>
        <taxon>Spiralia</taxon>
        <taxon>Lophotrochozoa</taxon>
        <taxon>Mollusca</taxon>
        <taxon>Gastropoda</taxon>
        <taxon>Heterobranchia</taxon>
        <taxon>Euthyneura</taxon>
        <taxon>Panpulmonata</taxon>
        <taxon>Hygrophila</taxon>
        <taxon>Lymnaeoidea</taxon>
        <taxon>Lymnaeidae</taxon>
        <taxon>Lymnaea</taxon>
    </lineage>
</organism>
<dbReference type="Pfam" id="PF25033">
    <property type="entry name" value="VPS13_M"/>
    <property type="match status" value="1"/>
</dbReference>
<evidence type="ECO:0000313" key="3">
    <source>
        <dbReference type="EMBL" id="CAL1529955.1"/>
    </source>
</evidence>